<sequence>MDPLAVWTAEADYDEINVMAEPNFNLFDPDISNVDYNNFHFDFLNDTPERNTSEHHTESSNSQNLFPPLPDPSEAVPQQEEDAASQSWTSQPQHPFHPFHMSVLTQTANQQYSAAHEQFLGTRARVPPTPNSAEMHANNLPYPQKRDFQAAAMSQQFHYGNDDLVAFTPIGSPAVTPHDARFSFPNHTVTPGAYHTPLVSPAMRPQQPQYPASSVRPQNDGSGSSGTGSPYVMTMFDPAVLRSETGRRLSSTKRSTPHPSNRVKQSPIVKPTRRKETLQSELDQSQQPSMQSSPNIHPLPRSRKGSRTESISPRPLTQMEPPANPASTMQSPAMVANNHQSPSVLSRRRGVPAATPSSIRQHPTPRISMPEVAPPALPYASSTAEDFALPDSALDPTSPFTLGTSIIQENDEGDFAIPEPKRQRKSPTLGPLSTPTAGGPVQPTQSPMLSAGLSPISPAFPPAKPGTGKKAASKARSTKKRGSVHSTLASPAILPKISADVTPNIKPLLPNKQPISEQSHALILASKSNYEHMIQGTAPPGVTFSDELRKDITAKKTSHKLAEQGRRDRINRAVEQLDALISPIMPAQDAEMPDLTGPGPGGGAGAGGERGKEKQADCKASKIEKAVVCVTHLLKEKERSEREMESLRREVEALKAMTPEMRAKSAM</sequence>
<organism evidence="3 4">
    <name type="scientific">Delitschia confertaspora ATCC 74209</name>
    <dbReference type="NCBI Taxonomy" id="1513339"/>
    <lineage>
        <taxon>Eukaryota</taxon>
        <taxon>Fungi</taxon>
        <taxon>Dikarya</taxon>
        <taxon>Ascomycota</taxon>
        <taxon>Pezizomycotina</taxon>
        <taxon>Dothideomycetes</taxon>
        <taxon>Pleosporomycetidae</taxon>
        <taxon>Pleosporales</taxon>
        <taxon>Delitschiaceae</taxon>
        <taxon>Delitschia</taxon>
    </lineage>
</organism>
<feature type="compositionally biased region" description="Polar residues" evidence="2">
    <location>
        <begin position="248"/>
        <end position="264"/>
    </location>
</feature>
<feature type="compositionally biased region" description="Polar residues" evidence="2">
    <location>
        <begin position="206"/>
        <end position="222"/>
    </location>
</feature>
<proteinExistence type="predicted"/>
<evidence type="ECO:0000313" key="4">
    <source>
        <dbReference type="Proteomes" id="UP000799536"/>
    </source>
</evidence>
<feature type="compositionally biased region" description="Low complexity" evidence="2">
    <location>
        <begin position="284"/>
        <end position="294"/>
    </location>
</feature>
<feature type="region of interest" description="Disordered" evidence="2">
    <location>
        <begin position="193"/>
        <end position="372"/>
    </location>
</feature>
<dbReference type="GO" id="GO:0046983">
    <property type="term" value="F:protein dimerization activity"/>
    <property type="evidence" value="ECO:0007669"/>
    <property type="project" value="InterPro"/>
</dbReference>
<feature type="compositionally biased region" description="Polar residues" evidence="2">
    <location>
        <begin position="84"/>
        <end position="93"/>
    </location>
</feature>
<feature type="region of interest" description="Disordered" evidence="2">
    <location>
        <begin position="47"/>
        <end position="97"/>
    </location>
</feature>
<gene>
    <name evidence="3" type="ORF">GQ43DRAFT_66981</name>
</gene>
<dbReference type="EMBL" id="ML993862">
    <property type="protein sequence ID" value="KAF2205093.1"/>
    <property type="molecule type" value="Genomic_DNA"/>
</dbReference>
<feature type="compositionally biased region" description="Basic and acidic residues" evidence="2">
    <location>
        <begin position="47"/>
        <end position="58"/>
    </location>
</feature>
<evidence type="ECO:0000313" key="3">
    <source>
        <dbReference type="EMBL" id="KAF2205093.1"/>
    </source>
</evidence>
<keyword evidence="4" id="KW-1185">Reference proteome</keyword>
<comment type="caution">
    <text evidence="3">The sequence shown here is derived from an EMBL/GenBank/DDBJ whole genome shotgun (WGS) entry which is preliminary data.</text>
</comment>
<dbReference type="Gene3D" id="4.10.280.10">
    <property type="entry name" value="Helix-loop-helix DNA-binding domain"/>
    <property type="match status" value="1"/>
</dbReference>
<name>A0A9P4JYY4_9PLEO</name>
<evidence type="ECO:0000256" key="2">
    <source>
        <dbReference type="SAM" id="MobiDB-lite"/>
    </source>
</evidence>
<feature type="compositionally biased region" description="Gly residues" evidence="2">
    <location>
        <begin position="598"/>
        <end position="608"/>
    </location>
</feature>
<reference evidence="3" key="1">
    <citation type="journal article" date="2020" name="Stud. Mycol.">
        <title>101 Dothideomycetes genomes: a test case for predicting lifestyles and emergence of pathogens.</title>
        <authorList>
            <person name="Haridas S."/>
            <person name="Albert R."/>
            <person name="Binder M."/>
            <person name="Bloem J."/>
            <person name="Labutti K."/>
            <person name="Salamov A."/>
            <person name="Andreopoulos B."/>
            <person name="Baker S."/>
            <person name="Barry K."/>
            <person name="Bills G."/>
            <person name="Bluhm B."/>
            <person name="Cannon C."/>
            <person name="Castanera R."/>
            <person name="Culley D."/>
            <person name="Daum C."/>
            <person name="Ezra D."/>
            <person name="Gonzalez J."/>
            <person name="Henrissat B."/>
            <person name="Kuo A."/>
            <person name="Liang C."/>
            <person name="Lipzen A."/>
            <person name="Lutzoni F."/>
            <person name="Magnuson J."/>
            <person name="Mondo S."/>
            <person name="Nolan M."/>
            <person name="Ohm R."/>
            <person name="Pangilinan J."/>
            <person name="Park H.-J."/>
            <person name="Ramirez L."/>
            <person name="Alfaro M."/>
            <person name="Sun H."/>
            <person name="Tritt A."/>
            <person name="Yoshinaga Y."/>
            <person name="Zwiers L.-H."/>
            <person name="Turgeon B."/>
            <person name="Goodwin S."/>
            <person name="Spatafora J."/>
            <person name="Crous P."/>
            <person name="Grigoriev I."/>
        </authorList>
    </citation>
    <scope>NUCLEOTIDE SEQUENCE</scope>
    <source>
        <strain evidence="3">ATCC 74209</strain>
    </source>
</reference>
<feature type="region of interest" description="Disordered" evidence="2">
    <location>
        <begin position="415"/>
        <end position="487"/>
    </location>
</feature>
<dbReference type="AlphaFoldDB" id="A0A9P4JYY4"/>
<dbReference type="SUPFAM" id="SSF47459">
    <property type="entry name" value="HLH, helix-loop-helix DNA-binding domain"/>
    <property type="match status" value="1"/>
</dbReference>
<protein>
    <recommendedName>
        <fullName evidence="5">BHLH domain-containing protein</fullName>
    </recommendedName>
</protein>
<dbReference type="OrthoDB" id="5344169at2759"/>
<feature type="compositionally biased region" description="Basic residues" evidence="2">
    <location>
        <begin position="471"/>
        <end position="483"/>
    </location>
</feature>
<evidence type="ECO:0000256" key="1">
    <source>
        <dbReference type="SAM" id="Coils"/>
    </source>
</evidence>
<dbReference type="Proteomes" id="UP000799536">
    <property type="component" value="Unassembled WGS sequence"/>
</dbReference>
<dbReference type="InterPro" id="IPR036638">
    <property type="entry name" value="HLH_DNA-bd_sf"/>
</dbReference>
<feature type="region of interest" description="Disordered" evidence="2">
    <location>
        <begin position="593"/>
        <end position="619"/>
    </location>
</feature>
<accession>A0A9P4JYY4</accession>
<keyword evidence="1" id="KW-0175">Coiled coil</keyword>
<feature type="compositionally biased region" description="Basic and acidic residues" evidence="2">
    <location>
        <begin position="609"/>
        <end position="619"/>
    </location>
</feature>
<feature type="compositionally biased region" description="Polar residues" evidence="2">
    <location>
        <begin position="431"/>
        <end position="448"/>
    </location>
</feature>
<feature type="coiled-coil region" evidence="1">
    <location>
        <begin position="630"/>
        <end position="664"/>
    </location>
</feature>
<feature type="compositionally biased region" description="Polar residues" evidence="2">
    <location>
        <begin position="325"/>
        <end position="344"/>
    </location>
</feature>
<evidence type="ECO:0008006" key="5">
    <source>
        <dbReference type="Google" id="ProtNLM"/>
    </source>
</evidence>